<dbReference type="WBParaSite" id="nRc.2.0.1.t17960-RA">
    <property type="protein sequence ID" value="nRc.2.0.1.t17960-RA"/>
    <property type="gene ID" value="nRc.2.0.1.g17960"/>
</dbReference>
<reference evidence="2" key="1">
    <citation type="submission" date="2022-11" db="UniProtKB">
        <authorList>
            <consortium name="WormBaseParasite"/>
        </authorList>
    </citation>
    <scope>IDENTIFICATION</scope>
</reference>
<organism evidence="1 2">
    <name type="scientific">Romanomermis culicivorax</name>
    <name type="common">Nematode worm</name>
    <dbReference type="NCBI Taxonomy" id="13658"/>
    <lineage>
        <taxon>Eukaryota</taxon>
        <taxon>Metazoa</taxon>
        <taxon>Ecdysozoa</taxon>
        <taxon>Nematoda</taxon>
        <taxon>Enoplea</taxon>
        <taxon>Dorylaimia</taxon>
        <taxon>Mermithida</taxon>
        <taxon>Mermithoidea</taxon>
        <taxon>Mermithidae</taxon>
        <taxon>Romanomermis</taxon>
    </lineage>
</organism>
<dbReference type="AlphaFoldDB" id="A0A915IX27"/>
<proteinExistence type="predicted"/>
<protein>
    <submittedName>
        <fullName evidence="2">Uncharacterized protein</fullName>
    </submittedName>
</protein>
<accession>A0A915IX27</accession>
<dbReference type="Proteomes" id="UP000887565">
    <property type="component" value="Unplaced"/>
</dbReference>
<keyword evidence="1" id="KW-1185">Reference proteome</keyword>
<name>A0A915IX27_ROMCU</name>
<evidence type="ECO:0000313" key="1">
    <source>
        <dbReference type="Proteomes" id="UP000887565"/>
    </source>
</evidence>
<sequence>FRFLQSFCLYLQAAVFRKQLNRGIIIFASERDVHFCVINIQATVDDPLYYHCYHVPRPFLSAVTSVVG</sequence>
<evidence type="ECO:0000313" key="2">
    <source>
        <dbReference type="WBParaSite" id="nRc.2.0.1.t17960-RA"/>
    </source>
</evidence>